<organism evidence="2 3">
    <name type="scientific">Bacteroides xylanisolvens</name>
    <dbReference type="NCBI Taxonomy" id="371601"/>
    <lineage>
        <taxon>Bacteria</taxon>
        <taxon>Pseudomonadati</taxon>
        <taxon>Bacteroidota</taxon>
        <taxon>Bacteroidia</taxon>
        <taxon>Bacteroidales</taxon>
        <taxon>Bacteroidaceae</taxon>
        <taxon>Bacteroides</taxon>
    </lineage>
</organism>
<gene>
    <name evidence="2" type="ORF">LDZ35_11965</name>
</gene>
<name>A0AAW4SLG8_9BACE</name>
<evidence type="ECO:0000313" key="2">
    <source>
        <dbReference type="EMBL" id="MCA4523923.1"/>
    </source>
</evidence>
<accession>A0AAW4SLG8</accession>
<dbReference type="Proteomes" id="UP001197958">
    <property type="component" value="Unassembled WGS sequence"/>
</dbReference>
<evidence type="ECO:0000313" key="3">
    <source>
        <dbReference type="Proteomes" id="UP001197958"/>
    </source>
</evidence>
<sequence>MEQFISNSNAMLIQGMTERSLESMISRLLDEKLATIIESTPKVEKRPDNGLYRRKEAAAILRVSLVTLDHWTKLGIINARRVGTRVYYTDKDINDAMKKVSK</sequence>
<dbReference type="InterPro" id="IPR041657">
    <property type="entry name" value="HTH_17"/>
</dbReference>
<dbReference type="EMBL" id="JAIWWW010000025">
    <property type="protein sequence ID" value="MCA4523923.1"/>
    <property type="molecule type" value="Genomic_DNA"/>
</dbReference>
<proteinExistence type="predicted"/>
<dbReference type="Pfam" id="PF12728">
    <property type="entry name" value="HTH_17"/>
    <property type="match status" value="1"/>
</dbReference>
<protein>
    <submittedName>
        <fullName evidence="2">Helix-turn-helix domain-containing protein</fullName>
    </submittedName>
</protein>
<dbReference type="SUPFAM" id="SSF46955">
    <property type="entry name" value="Putative DNA-binding domain"/>
    <property type="match status" value="1"/>
</dbReference>
<reference evidence="2" key="1">
    <citation type="submission" date="2023-08" db="EMBL/GenBank/DDBJ databases">
        <title>Mucin Metabolism Genes Underlie the Key Renovations of Bacteroides xylanisolvens Genomes in Captive Great Apes.</title>
        <authorList>
            <person name="Nishida A.H."/>
        </authorList>
    </citation>
    <scope>NUCLEOTIDE SEQUENCE</scope>
    <source>
        <strain evidence="2">P19.10B</strain>
    </source>
</reference>
<dbReference type="RefSeq" id="WP_225449582.1">
    <property type="nucleotide sequence ID" value="NZ_JAIWWK010000025.1"/>
</dbReference>
<dbReference type="Gene3D" id="1.10.1660.10">
    <property type="match status" value="1"/>
</dbReference>
<dbReference type="AlphaFoldDB" id="A0AAW4SLG8"/>
<feature type="domain" description="Helix-turn-helix" evidence="1">
    <location>
        <begin position="52"/>
        <end position="98"/>
    </location>
</feature>
<comment type="caution">
    <text evidence="2">The sequence shown here is derived from an EMBL/GenBank/DDBJ whole genome shotgun (WGS) entry which is preliminary data.</text>
</comment>
<dbReference type="InterPro" id="IPR009061">
    <property type="entry name" value="DNA-bd_dom_put_sf"/>
</dbReference>
<evidence type="ECO:0000259" key="1">
    <source>
        <dbReference type="Pfam" id="PF12728"/>
    </source>
</evidence>